<sequence>MVQRKGPMVVLVSGAQMSASYLIPLQRKLEELDVASVTFDKLGTGKSDPTDEMNFELYAQQIHELLQIIENKEIILVGHSFGGVAIQFYTQLYKADPRIKSIVLVEPTPTDLIVKENPKGFDSYYKKTDKVHNFLVCTLANLGLIRLVADLFIVPFKLFTRFTFEETNRFLGDFSDAVLINKLSVETNSITDMFYEGRALENWTSPVKTIMVVGGSGQDGIVGTLMAKFYDQTSQRLNAELLVEPAKNHYTIVFSKLLKRAILKEYFCE</sequence>
<dbReference type="Pfam" id="PF00561">
    <property type="entry name" value="Abhydrolase_1"/>
    <property type="match status" value="1"/>
</dbReference>
<comment type="similarity">
    <text evidence="1">Belongs to the peptidase S33 family. ABHD4/ABHD5 subfamily.</text>
</comment>
<gene>
    <name evidence="3" type="ORF">HK103_006112</name>
</gene>
<dbReference type="PANTHER" id="PTHR42886">
    <property type="entry name" value="RE40534P-RELATED"/>
    <property type="match status" value="1"/>
</dbReference>
<dbReference type="Gene3D" id="3.40.50.1820">
    <property type="entry name" value="alpha/beta hydrolase"/>
    <property type="match status" value="1"/>
</dbReference>
<dbReference type="SUPFAM" id="SSF53474">
    <property type="entry name" value="alpha/beta-Hydrolases"/>
    <property type="match status" value="1"/>
</dbReference>
<evidence type="ECO:0000313" key="3">
    <source>
        <dbReference type="EMBL" id="KAJ3255745.1"/>
    </source>
</evidence>
<dbReference type="InterPro" id="IPR000073">
    <property type="entry name" value="AB_hydrolase_1"/>
</dbReference>
<accession>A0AAD5Y7E7</accession>
<dbReference type="Proteomes" id="UP001210925">
    <property type="component" value="Unassembled WGS sequence"/>
</dbReference>
<comment type="caution">
    <text evidence="3">The sequence shown here is derived from an EMBL/GenBank/DDBJ whole genome shotgun (WGS) entry which is preliminary data.</text>
</comment>
<organism evidence="3 4">
    <name type="scientific">Boothiomyces macroporosus</name>
    <dbReference type="NCBI Taxonomy" id="261099"/>
    <lineage>
        <taxon>Eukaryota</taxon>
        <taxon>Fungi</taxon>
        <taxon>Fungi incertae sedis</taxon>
        <taxon>Chytridiomycota</taxon>
        <taxon>Chytridiomycota incertae sedis</taxon>
        <taxon>Chytridiomycetes</taxon>
        <taxon>Rhizophydiales</taxon>
        <taxon>Terramycetaceae</taxon>
        <taxon>Boothiomyces</taxon>
    </lineage>
</organism>
<reference evidence="3" key="1">
    <citation type="submission" date="2020-05" db="EMBL/GenBank/DDBJ databases">
        <title>Phylogenomic resolution of chytrid fungi.</title>
        <authorList>
            <person name="Stajich J.E."/>
            <person name="Amses K."/>
            <person name="Simmons R."/>
            <person name="Seto K."/>
            <person name="Myers J."/>
            <person name="Bonds A."/>
            <person name="Quandt C.A."/>
            <person name="Barry K."/>
            <person name="Liu P."/>
            <person name="Grigoriev I."/>
            <person name="Longcore J.E."/>
            <person name="James T.Y."/>
        </authorList>
    </citation>
    <scope>NUCLEOTIDE SEQUENCE</scope>
    <source>
        <strain evidence="3">PLAUS21</strain>
    </source>
</reference>
<protein>
    <recommendedName>
        <fullName evidence="2">AB hydrolase-1 domain-containing protein</fullName>
    </recommendedName>
</protein>
<dbReference type="AlphaFoldDB" id="A0AAD5Y7E7"/>
<keyword evidence="4" id="KW-1185">Reference proteome</keyword>
<name>A0AAD5Y7E7_9FUNG</name>
<dbReference type="PANTHER" id="PTHR42886:SF29">
    <property type="entry name" value="PUMMELIG, ISOFORM A"/>
    <property type="match status" value="1"/>
</dbReference>
<dbReference type="InterPro" id="IPR029058">
    <property type="entry name" value="AB_hydrolase_fold"/>
</dbReference>
<feature type="domain" description="AB hydrolase-1" evidence="2">
    <location>
        <begin position="7"/>
        <end position="115"/>
    </location>
</feature>
<evidence type="ECO:0000313" key="4">
    <source>
        <dbReference type="Proteomes" id="UP001210925"/>
    </source>
</evidence>
<evidence type="ECO:0000259" key="2">
    <source>
        <dbReference type="Pfam" id="PF00561"/>
    </source>
</evidence>
<proteinExistence type="inferred from homology"/>
<dbReference type="EMBL" id="JADGKB010000061">
    <property type="protein sequence ID" value="KAJ3255745.1"/>
    <property type="molecule type" value="Genomic_DNA"/>
</dbReference>
<evidence type="ECO:0000256" key="1">
    <source>
        <dbReference type="ARBA" id="ARBA00038097"/>
    </source>
</evidence>